<dbReference type="SUPFAM" id="SSF100950">
    <property type="entry name" value="NagB/RpiA/CoA transferase-like"/>
    <property type="match status" value="1"/>
</dbReference>
<dbReference type="PANTHER" id="PTHR23407">
    <property type="entry name" value="ATPASE INHIBITOR/5-FORMYLTETRAHYDROFOLATE CYCLO-LIGASE"/>
    <property type="match status" value="1"/>
</dbReference>
<keyword evidence="3 4" id="KW-0067">ATP-binding</keyword>
<proteinExistence type="inferred from homology"/>
<dbReference type="Pfam" id="PF01812">
    <property type="entry name" value="5-FTHF_cyc-lig"/>
    <property type="match status" value="1"/>
</dbReference>
<dbReference type="NCBIfam" id="TIGR02727">
    <property type="entry name" value="MTHFS_bact"/>
    <property type="match status" value="1"/>
</dbReference>
<evidence type="ECO:0000313" key="6">
    <source>
        <dbReference type="Proteomes" id="UP000791080"/>
    </source>
</evidence>
<evidence type="ECO:0000256" key="1">
    <source>
        <dbReference type="ARBA" id="ARBA00010638"/>
    </source>
</evidence>
<keyword evidence="2 4" id="KW-0547">Nucleotide-binding</keyword>
<comment type="caution">
    <text evidence="5">The sequence shown here is derived from an EMBL/GenBank/DDBJ whole genome shotgun (WGS) entry which is preliminary data.</text>
</comment>
<dbReference type="EC" id="6.3.3.2" evidence="4"/>
<keyword evidence="6" id="KW-1185">Reference proteome</keyword>
<comment type="similarity">
    <text evidence="1 4">Belongs to the 5-formyltetrahydrofolate cyclo-ligase family.</text>
</comment>
<evidence type="ECO:0000256" key="4">
    <source>
        <dbReference type="RuleBase" id="RU361279"/>
    </source>
</evidence>
<dbReference type="Gene3D" id="3.40.50.10420">
    <property type="entry name" value="NagB/RpiA/CoA transferase-like"/>
    <property type="match status" value="1"/>
</dbReference>
<gene>
    <name evidence="5" type="ORF">G443_002747</name>
</gene>
<evidence type="ECO:0000256" key="2">
    <source>
        <dbReference type="ARBA" id="ARBA00022741"/>
    </source>
</evidence>
<reference evidence="5 6" key="1">
    <citation type="submission" date="2013-07" db="EMBL/GenBank/DDBJ databases">
        <authorList>
            <consortium name="DOE Joint Genome Institute"/>
            <person name="Reeve W."/>
            <person name="Huntemann M."/>
            <person name="Han J."/>
            <person name="Chen A."/>
            <person name="Kyrpides N."/>
            <person name="Mavromatis K."/>
            <person name="Markowitz V."/>
            <person name="Palaniappan K."/>
            <person name="Ivanova N."/>
            <person name="Schaumberg A."/>
            <person name="Pati A."/>
            <person name="Liolios K."/>
            <person name="Nordberg H.P."/>
            <person name="Cantor M.N."/>
            <person name="Hua S.X."/>
            <person name="Woyke T."/>
        </authorList>
    </citation>
    <scope>NUCLEOTIDE SEQUENCE [LARGE SCALE GENOMIC DNA]</scope>
    <source>
        <strain evidence="5 6">DSM 43889</strain>
    </source>
</reference>
<dbReference type="EMBL" id="AUBJ02000001">
    <property type="protein sequence ID" value="MCP2332477.1"/>
    <property type="molecule type" value="Genomic_DNA"/>
</dbReference>
<keyword evidence="4" id="KW-0479">Metal-binding</keyword>
<reference evidence="5 6" key="2">
    <citation type="submission" date="2022-06" db="EMBL/GenBank/DDBJ databases">
        <title>Genomic Encyclopedia of Type Strains, Phase I: the one thousand microbial genomes (KMG-I) project.</title>
        <authorList>
            <person name="Kyrpides N."/>
        </authorList>
    </citation>
    <scope>NUCLEOTIDE SEQUENCE [LARGE SCALE GENOMIC DNA]</scope>
    <source>
        <strain evidence="5 6">DSM 43889</strain>
    </source>
</reference>
<sequence>MPPEGTSSAKRTWRRRLLAARRAVPPEQRRAEAERITAVISEVARDRAGTTVAAHVPFGTEPGSLHLVDALREGGCRVLLPVVVEPDGPMRWAEYGGEAMLRPGNLGVLEPSGPLLAPEALSEATAILVPALAVDRAGVRLGRGGGCYDRSLPLAAPSALTAAVVRDAELVDQLPHGPHDALLTSVITPGRGLLHLPR</sequence>
<evidence type="ECO:0000313" key="5">
    <source>
        <dbReference type="EMBL" id="MCP2332477.1"/>
    </source>
</evidence>
<dbReference type="InterPro" id="IPR002698">
    <property type="entry name" value="FTHF_cligase"/>
</dbReference>
<dbReference type="Proteomes" id="UP000791080">
    <property type="component" value="Unassembled WGS sequence"/>
</dbReference>
<dbReference type="InterPro" id="IPR037171">
    <property type="entry name" value="NagB/RpiA_transferase-like"/>
</dbReference>
<comment type="cofactor">
    <cofactor evidence="4">
        <name>Mg(2+)</name>
        <dbReference type="ChEBI" id="CHEBI:18420"/>
    </cofactor>
</comment>
<evidence type="ECO:0000256" key="3">
    <source>
        <dbReference type="ARBA" id="ARBA00022840"/>
    </source>
</evidence>
<dbReference type="RefSeq" id="WP_035291306.1">
    <property type="nucleotide sequence ID" value="NZ_AUBJ02000001.1"/>
</dbReference>
<protein>
    <recommendedName>
        <fullName evidence="4">5-formyltetrahydrofolate cyclo-ligase</fullName>
        <ecNumber evidence="4">6.3.3.2</ecNumber>
    </recommendedName>
</protein>
<dbReference type="PIRSF" id="PIRSF006806">
    <property type="entry name" value="FTHF_cligase"/>
    <property type="match status" value="1"/>
</dbReference>
<name>A0ABT1JJI8_ACTCY</name>
<organism evidence="5 6">
    <name type="scientific">Actinoalloteichus caeruleus DSM 43889</name>
    <dbReference type="NCBI Taxonomy" id="1120930"/>
    <lineage>
        <taxon>Bacteria</taxon>
        <taxon>Bacillati</taxon>
        <taxon>Actinomycetota</taxon>
        <taxon>Actinomycetes</taxon>
        <taxon>Pseudonocardiales</taxon>
        <taxon>Pseudonocardiaceae</taxon>
        <taxon>Actinoalloteichus</taxon>
        <taxon>Actinoalloteichus cyanogriseus</taxon>
    </lineage>
</organism>
<accession>A0ABT1JJI8</accession>
<dbReference type="InterPro" id="IPR024185">
    <property type="entry name" value="FTHF_cligase-like_sf"/>
</dbReference>
<comment type="catalytic activity">
    <reaction evidence="4">
        <text>(6S)-5-formyl-5,6,7,8-tetrahydrofolate + ATP = (6R)-5,10-methenyltetrahydrofolate + ADP + phosphate</text>
        <dbReference type="Rhea" id="RHEA:10488"/>
        <dbReference type="ChEBI" id="CHEBI:30616"/>
        <dbReference type="ChEBI" id="CHEBI:43474"/>
        <dbReference type="ChEBI" id="CHEBI:57455"/>
        <dbReference type="ChEBI" id="CHEBI:57457"/>
        <dbReference type="ChEBI" id="CHEBI:456216"/>
        <dbReference type="EC" id="6.3.3.2"/>
    </reaction>
</comment>
<keyword evidence="4" id="KW-0460">Magnesium</keyword>
<dbReference type="PANTHER" id="PTHR23407:SF1">
    <property type="entry name" value="5-FORMYLTETRAHYDROFOLATE CYCLO-LIGASE"/>
    <property type="match status" value="1"/>
</dbReference>